<feature type="chain" id="PRO_5043515438" description="Lipoprotein" evidence="1">
    <location>
        <begin position="22"/>
        <end position="130"/>
    </location>
</feature>
<name>A0AAU7U757_9DEIO</name>
<evidence type="ECO:0008006" key="3">
    <source>
        <dbReference type="Google" id="ProtNLM"/>
    </source>
</evidence>
<keyword evidence="2" id="KW-0614">Plasmid</keyword>
<protein>
    <recommendedName>
        <fullName evidence="3">Lipoprotein</fullName>
    </recommendedName>
</protein>
<dbReference type="PROSITE" id="PS51257">
    <property type="entry name" value="PROKAR_LIPOPROTEIN"/>
    <property type="match status" value="1"/>
</dbReference>
<dbReference type="RefSeq" id="WP_350242232.1">
    <property type="nucleotide sequence ID" value="NZ_CP158298.1"/>
</dbReference>
<dbReference type="AlphaFoldDB" id="A0AAU7U757"/>
<sequence length="130" mass="13472">MKNLLMILPVLALIACAPARGTPPIVYIGTSADILATAAQICPALRPDSMHNYMSVRAITPTAVTCAADETTGWKIVDALGGSNSSESGVIITALQNGASTSVAISGTDQNLSNAVFAELDKKFQRVQVP</sequence>
<proteinExistence type="predicted"/>
<dbReference type="KEGG" id="dsc:ABOD76_03835"/>
<gene>
    <name evidence="2" type="ORF">ABOD76_03835</name>
</gene>
<dbReference type="EMBL" id="CP158298">
    <property type="protein sequence ID" value="XBV84195.1"/>
    <property type="molecule type" value="Genomic_DNA"/>
</dbReference>
<organism evidence="2">
    <name type="scientific">Deinococcus sonorensis KR-87</name>
    <dbReference type="NCBI Taxonomy" id="694439"/>
    <lineage>
        <taxon>Bacteria</taxon>
        <taxon>Thermotogati</taxon>
        <taxon>Deinococcota</taxon>
        <taxon>Deinococci</taxon>
        <taxon>Deinococcales</taxon>
        <taxon>Deinococcaceae</taxon>
        <taxon>Deinococcus</taxon>
    </lineage>
</organism>
<geneLocation type="plasmid" evidence="2">
    <name>pDson03</name>
</geneLocation>
<accession>A0AAU7U757</accession>
<feature type="signal peptide" evidence="1">
    <location>
        <begin position="1"/>
        <end position="21"/>
    </location>
</feature>
<reference evidence="2" key="1">
    <citation type="submission" date="2024-06" db="EMBL/GenBank/DDBJ databases">
        <title>Draft Genome Sequence of Deinococcus sonorensis Type Strain KR-87, a Biofilm Producing Representative of the Genus Deinococcus.</title>
        <authorList>
            <person name="Boren L.S."/>
            <person name="Grosso R.A."/>
            <person name="Hugenberg-Cox A.N."/>
            <person name="Hill J.T.E."/>
            <person name="Albert C.M."/>
            <person name="Tuohy J.M."/>
        </authorList>
    </citation>
    <scope>NUCLEOTIDE SEQUENCE</scope>
    <source>
        <strain evidence="2">KR-87</strain>
        <plasmid evidence="2">pDson03</plasmid>
    </source>
</reference>
<evidence type="ECO:0000313" key="2">
    <source>
        <dbReference type="EMBL" id="XBV84195.1"/>
    </source>
</evidence>
<keyword evidence="1" id="KW-0732">Signal</keyword>
<evidence type="ECO:0000256" key="1">
    <source>
        <dbReference type="SAM" id="SignalP"/>
    </source>
</evidence>